<dbReference type="InterPro" id="IPR036291">
    <property type="entry name" value="NAD(P)-bd_dom_sf"/>
</dbReference>
<dbReference type="AlphaFoldDB" id="A0AAR5PSD3"/>
<accession>A0AAR5PSD3</accession>
<dbReference type="CDD" id="cd05236">
    <property type="entry name" value="FAR-N_SDR_e"/>
    <property type="match status" value="1"/>
</dbReference>
<evidence type="ECO:0000256" key="9">
    <source>
        <dbReference type="ARBA" id="ARBA00052530"/>
    </source>
</evidence>
<organism evidence="13 14">
    <name type="scientific">Dendroctonus ponderosae</name>
    <name type="common">Mountain pine beetle</name>
    <dbReference type="NCBI Taxonomy" id="77166"/>
    <lineage>
        <taxon>Eukaryota</taxon>
        <taxon>Metazoa</taxon>
        <taxon>Ecdysozoa</taxon>
        <taxon>Arthropoda</taxon>
        <taxon>Hexapoda</taxon>
        <taxon>Insecta</taxon>
        <taxon>Pterygota</taxon>
        <taxon>Neoptera</taxon>
        <taxon>Endopterygota</taxon>
        <taxon>Coleoptera</taxon>
        <taxon>Polyphaga</taxon>
        <taxon>Cucujiformia</taxon>
        <taxon>Curculionidae</taxon>
        <taxon>Scolytinae</taxon>
        <taxon>Dendroctonus</taxon>
    </lineage>
</organism>
<dbReference type="EC" id="1.2.1.84" evidence="10"/>
<keyword evidence="3 10" id="KW-0444">Lipid biosynthesis</keyword>
<dbReference type="GO" id="GO:0080019">
    <property type="term" value="F:alcohol-forming very long-chain fatty acyl-CoA reductase activity"/>
    <property type="evidence" value="ECO:0007669"/>
    <property type="project" value="InterPro"/>
</dbReference>
<evidence type="ECO:0000256" key="7">
    <source>
        <dbReference type="ARBA" id="ARBA00023098"/>
    </source>
</evidence>
<dbReference type="SUPFAM" id="SSF51735">
    <property type="entry name" value="NAD(P)-binding Rossmann-fold domains"/>
    <property type="match status" value="1"/>
</dbReference>
<dbReference type="GO" id="GO:0016020">
    <property type="term" value="C:membrane"/>
    <property type="evidence" value="ECO:0007669"/>
    <property type="project" value="UniProtKB-SubCell"/>
</dbReference>
<evidence type="ECO:0000256" key="4">
    <source>
        <dbReference type="ARBA" id="ARBA00022692"/>
    </source>
</evidence>
<keyword evidence="10" id="KW-0560">Oxidoreductase</keyword>
<evidence type="ECO:0000259" key="12">
    <source>
        <dbReference type="Pfam" id="PF07993"/>
    </source>
</evidence>
<protein>
    <recommendedName>
        <fullName evidence="10">Fatty acyl-CoA reductase</fullName>
        <ecNumber evidence="10">1.2.1.84</ecNumber>
    </recommendedName>
</protein>
<feature type="domain" description="Thioester reductase (TE)" evidence="12">
    <location>
        <begin position="19"/>
        <end position="293"/>
    </location>
</feature>
<dbReference type="GeneID" id="109540020"/>
<dbReference type="Proteomes" id="UP000019118">
    <property type="component" value="Unassembled WGS sequence"/>
</dbReference>
<keyword evidence="7 10" id="KW-0443">Lipid metabolism</keyword>
<evidence type="ECO:0000256" key="5">
    <source>
        <dbReference type="ARBA" id="ARBA00022857"/>
    </source>
</evidence>
<name>A0AAR5PSD3_DENPD</name>
<proteinExistence type="inferred from homology"/>
<dbReference type="GO" id="GO:0005777">
    <property type="term" value="C:peroxisome"/>
    <property type="evidence" value="ECO:0007669"/>
    <property type="project" value="TreeGrafter"/>
</dbReference>
<dbReference type="InterPro" id="IPR033640">
    <property type="entry name" value="FAR_C"/>
</dbReference>
<keyword evidence="5 10" id="KW-0521">NADP</keyword>
<comment type="catalytic activity">
    <reaction evidence="9 10">
        <text>a long-chain fatty acyl-CoA + 2 NADPH + 2 H(+) = a long-chain primary fatty alcohol + 2 NADP(+) + CoA</text>
        <dbReference type="Rhea" id="RHEA:52716"/>
        <dbReference type="ChEBI" id="CHEBI:15378"/>
        <dbReference type="ChEBI" id="CHEBI:57287"/>
        <dbReference type="ChEBI" id="CHEBI:57783"/>
        <dbReference type="ChEBI" id="CHEBI:58349"/>
        <dbReference type="ChEBI" id="CHEBI:77396"/>
        <dbReference type="ChEBI" id="CHEBI:83139"/>
        <dbReference type="EC" id="1.2.1.84"/>
    </reaction>
</comment>
<dbReference type="GO" id="GO:0035336">
    <property type="term" value="P:long-chain fatty-acyl-CoA metabolic process"/>
    <property type="evidence" value="ECO:0007669"/>
    <property type="project" value="TreeGrafter"/>
</dbReference>
<dbReference type="InterPro" id="IPR013120">
    <property type="entry name" value="FAR_NAD-bd"/>
</dbReference>
<evidence type="ECO:0000256" key="1">
    <source>
        <dbReference type="ARBA" id="ARBA00004141"/>
    </source>
</evidence>
<dbReference type="Gene3D" id="3.40.50.720">
    <property type="entry name" value="NAD(P)-binding Rossmann-like Domain"/>
    <property type="match status" value="1"/>
</dbReference>
<comment type="function">
    <text evidence="10">Catalyzes the reduction of fatty acyl-CoA to fatty alcohols.</text>
</comment>
<dbReference type="CDD" id="cd09071">
    <property type="entry name" value="FAR_C"/>
    <property type="match status" value="1"/>
</dbReference>
<feature type="domain" description="Fatty acyl-CoA reductase C-terminal" evidence="11">
    <location>
        <begin position="366"/>
        <end position="457"/>
    </location>
</feature>
<evidence type="ECO:0000259" key="11">
    <source>
        <dbReference type="Pfam" id="PF03015"/>
    </source>
</evidence>
<comment type="subcellular location">
    <subcellularLocation>
        <location evidence="1">Membrane</location>
        <topology evidence="1">Multi-pass membrane protein</topology>
    </subcellularLocation>
</comment>
<dbReference type="GO" id="GO:0102965">
    <property type="term" value="F:alcohol-forming long-chain fatty acyl-CoA reductase activity"/>
    <property type="evidence" value="ECO:0007669"/>
    <property type="project" value="UniProtKB-EC"/>
</dbReference>
<reference evidence="14" key="1">
    <citation type="journal article" date="2013" name="Genome Biol.">
        <title>Draft genome of the mountain pine beetle, Dendroctonus ponderosae Hopkins, a major forest pest.</title>
        <authorList>
            <person name="Keeling C.I."/>
            <person name="Yuen M.M."/>
            <person name="Liao N.Y."/>
            <person name="Docking T.R."/>
            <person name="Chan S.K."/>
            <person name="Taylor G.A."/>
            <person name="Palmquist D.L."/>
            <person name="Jackman S.D."/>
            <person name="Nguyen A."/>
            <person name="Li M."/>
            <person name="Henderson H."/>
            <person name="Janes J.K."/>
            <person name="Zhao Y."/>
            <person name="Pandoh P."/>
            <person name="Moore R."/>
            <person name="Sperling F.A."/>
            <person name="Huber D.P."/>
            <person name="Birol I."/>
            <person name="Jones S.J."/>
            <person name="Bohlmann J."/>
        </authorList>
    </citation>
    <scope>NUCLEOTIDE SEQUENCE</scope>
</reference>
<dbReference type="EnsemblMetazoa" id="XM_019908152.1">
    <property type="protein sequence ID" value="XP_019763711.1"/>
    <property type="gene ID" value="LOC109540020"/>
</dbReference>
<dbReference type="Pfam" id="PF03015">
    <property type="entry name" value="Sterile"/>
    <property type="match status" value="1"/>
</dbReference>
<keyword evidence="14" id="KW-1185">Reference proteome</keyword>
<keyword evidence="4 10" id="KW-0812">Transmembrane</keyword>
<keyword evidence="6 10" id="KW-1133">Transmembrane helix</keyword>
<dbReference type="KEGG" id="dpa:109540020"/>
<dbReference type="FunFam" id="3.40.50.720:FF:000143">
    <property type="entry name" value="Fatty acyl-CoA reductase"/>
    <property type="match status" value="1"/>
</dbReference>
<evidence type="ECO:0000256" key="3">
    <source>
        <dbReference type="ARBA" id="ARBA00022516"/>
    </source>
</evidence>
<keyword evidence="8 10" id="KW-0472">Membrane</keyword>
<dbReference type="Pfam" id="PF07993">
    <property type="entry name" value="NAD_binding_4"/>
    <property type="match status" value="1"/>
</dbReference>
<evidence type="ECO:0000256" key="2">
    <source>
        <dbReference type="ARBA" id="ARBA00005928"/>
    </source>
</evidence>
<evidence type="ECO:0000313" key="14">
    <source>
        <dbReference type="Proteomes" id="UP000019118"/>
    </source>
</evidence>
<evidence type="ECO:0000256" key="10">
    <source>
        <dbReference type="RuleBase" id="RU363097"/>
    </source>
</evidence>
<dbReference type="PANTHER" id="PTHR11011:SF45">
    <property type="entry name" value="FATTY ACYL-COA REDUCTASE CG8306-RELATED"/>
    <property type="match status" value="1"/>
</dbReference>
<evidence type="ECO:0000256" key="8">
    <source>
        <dbReference type="ARBA" id="ARBA00023136"/>
    </source>
</evidence>
<evidence type="ECO:0000313" key="13">
    <source>
        <dbReference type="EnsemblMetazoa" id="XP_019763711.1"/>
    </source>
</evidence>
<evidence type="ECO:0000256" key="6">
    <source>
        <dbReference type="ARBA" id="ARBA00022989"/>
    </source>
</evidence>
<dbReference type="InterPro" id="IPR026055">
    <property type="entry name" value="FAR"/>
</dbReference>
<dbReference type="EnsemblMetazoa" id="XM_019908151.1">
    <property type="protein sequence ID" value="XP_019763710.1"/>
    <property type="gene ID" value="LOC109540020"/>
</dbReference>
<comment type="similarity">
    <text evidence="2 10">Belongs to the fatty acyl-CoA reductase family.</text>
</comment>
<feature type="transmembrane region" description="Helical" evidence="10">
    <location>
        <begin position="471"/>
        <end position="495"/>
    </location>
</feature>
<reference evidence="13" key="2">
    <citation type="submission" date="2024-08" db="UniProtKB">
        <authorList>
            <consortium name="EnsemblMetazoa"/>
        </authorList>
    </citation>
    <scope>IDENTIFICATION</scope>
</reference>
<sequence>MEGQTQTIPEFYKGKNIFITGATGFVGISLLEKILSDTPEHGNIYILVRPKKGQSIEDRLAVLKKNSVFETLLSQRATESVDQIFEKVIPVAGDVGQDNLGLSDSDLQTLKEKVNVIFHSAATLDFGDTLRTTIDINLLGTRRVTELAKQCRNLKVLIHVSSAYVNSFMLSTEEVLYPVTKDADELLKLAESLSPEQLEEKTPEILGEHPNTYTYTKQLAEYEVKKCEKLFPCTIVRPSMIVGAWKRPVPGWTISKNGPQGFILGASKGVIRRLPLGKDLIYDYIPVDVVVNTLMVAGYRAGVTRPEEMAIYHCTSSTRMPFRWAEVENLVNSSLHKYPLISAVWWPRLKFVNSITYYRICSFFVHILPAVILDNVTRLSGGRPILMKLHRNVNSSLGRLERFIFTEWEFKSTKTEELSKLLTEETRSKFYVDLSDLSWSDFFEKLVFGARIYLSKDPEKTLKAAKTKDKILLGAHICLKLGVISFIWFVLSLIFNVTMWRSPYFLLAGMAFEYLI</sequence>
<dbReference type="PANTHER" id="PTHR11011">
    <property type="entry name" value="MALE STERILITY PROTEIN 2-RELATED"/>
    <property type="match status" value="1"/>
</dbReference>